<protein>
    <submittedName>
        <fullName evidence="1">Uncharacterized protein</fullName>
    </submittedName>
</protein>
<dbReference type="AlphaFoldDB" id="A0A4Y2C062"/>
<keyword evidence="2" id="KW-1185">Reference proteome</keyword>
<organism evidence="1 2">
    <name type="scientific">Araneus ventricosus</name>
    <name type="common">Orbweaver spider</name>
    <name type="synonym">Epeira ventricosa</name>
    <dbReference type="NCBI Taxonomy" id="182803"/>
    <lineage>
        <taxon>Eukaryota</taxon>
        <taxon>Metazoa</taxon>
        <taxon>Ecdysozoa</taxon>
        <taxon>Arthropoda</taxon>
        <taxon>Chelicerata</taxon>
        <taxon>Arachnida</taxon>
        <taxon>Araneae</taxon>
        <taxon>Araneomorphae</taxon>
        <taxon>Entelegynae</taxon>
        <taxon>Araneoidea</taxon>
        <taxon>Araneidae</taxon>
        <taxon>Araneus</taxon>
    </lineage>
</organism>
<name>A0A4Y2C062_ARAVE</name>
<gene>
    <name evidence="1" type="ORF">AVEN_126997_1</name>
</gene>
<reference evidence="1 2" key="1">
    <citation type="journal article" date="2019" name="Sci. Rep.">
        <title>Orb-weaving spider Araneus ventricosus genome elucidates the spidroin gene catalogue.</title>
        <authorList>
            <person name="Kono N."/>
            <person name="Nakamura H."/>
            <person name="Ohtoshi R."/>
            <person name="Moran D.A.P."/>
            <person name="Shinohara A."/>
            <person name="Yoshida Y."/>
            <person name="Fujiwara M."/>
            <person name="Mori M."/>
            <person name="Tomita M."/>
            <person name="Arakawa K."/>
        </authorList>
    </citation>
    <scope>NUCLEOTIDE SEQUENCE [LARGE SCALE GENOMIC DNA]</scope>
</reference>
<comment type="caution">
    <text evidence="1">The sequence shown here is derived from an EMBL/GenBank/DDBJ whole genome shotgun (WGS) entry which is preliminary data.</text>
</comment>
<dbReference type="EMBL" id="BGPR01000134">
    <property type="protein sequence ID" value="GBL97881.1"/>
    <property type="molecule type" value="Genomic_DNA"/>
</dbReference>
<accession>A0A4Y2C062</accession>
<dbReference type="Proteomes" id="UP000499080">
    <property type="component" value="Unassembled WGS sequence"/>
</dbReference>
<evidence type="ECO:0000313" key="1">
    <source>
        <dbReference type="EMBL" id="GBL97881.1"/>
    </source>
</evidence>
<sequence length="135" mass="15516">MLINSLFRDYCDSSCHNGFARAALLTFSRHLWYFTEAAVIFSVFFKKVPDSEMKRTVASLMKYKTNEKSLPVGVRIFPVLNQTIKLHQLVGQKSWLSFHLLNQDGDLLKNKHQASEEDFQVQSNGNVCQELKSSK</sequence>
<proteinExistence type="predicted"/>
<evidence type="ECO:0000313" key="2">
    <source>
        <dbReference type="Proteomes" id="UP000499080"/>
    </source>
</evidence>